<sequence length="244" mass="26224">MSVHMVARTGPLMMLAIALSHADESPSLVAVAVPGQFRHPQRPAVPASSSLTQLLQVPSNFAADYRKFATEYRKWSRSHYLAAAAAQSGTLRMLSNLLAQWVQVSRSQQGEVILSTALTMGLLGASVSGYGGASWQRFLESWLGRSVGRGRASDVALKASMDFFIWAPLANAAYLLGLATMRGECFGDAWEGLTRCFARVMLLEAALFVPYSALAFQTIPLEVRPLASACVGAAFTIGLSMMVC</sequence>
<evidence type="ECO:0000256" key="1">
    <source>
        <dbReference type="ARBA" id="ARBA00004141"/>
    </source>
</evidence>
<evidence type="ECO:0000256" key="4">
    <source>
        <dbReference type="ARBA" id="ARBA00022989"/>
    </source>
</evidence>
<dbReference type="AlphaFoldDB" id="A0A7S3EUH6"/>
<dbReference type="EMBL" id="HBHX01010844">
    <property type="protein sequence ID" value="CAE0105360.1"/>
    <property type="molecule type" value="Transcribed_RNA"/>
</dbReference>
<comment type="similarity">
    <text evidence="2 6">Belongs to the peroxisomal membrane protein PXMP2/4 family.</text>
</comment>
<keyword evidence="3" id="KW-0812">Transmembrane</keyword>
<keyword evidence="7" id="KW-0732">Signal</keyword>
<feature type="signal peptide" evidence="7">
    <location>
        <begin position="1"/>
        <end position="22"/>
    </location>
</feature>
<proteinExistence type="inferred from homology"/>
<name>A0A7S3EUH6_9EUKA</name>
<dbReference type="GO" id="GO:0005737">
    <property type="term" value="C:cytoplasm"/>
    <property type="evidence" value="ECO:0007669"/>
    <property type="project" value="TreeGrafter"/>
</dbReference>
<gene>
    <name evidence="8" type="ORF">HERI1096_LOCUS6018</name>
</gene>
<reference evidence="8" key="1">
    <citation type="submission" date="2021-01" db="EMBL/GenBank/DDBJ databases">
        <authorList>
            <person name="Corre E."/>
            <person name="Pelletier E."/>
            <person name="Niang G."/>
            <person name="Scheremetjew M."/>
            <person name="Finn R."/>
            <person name="Kale V."/>
            <person name="Holt S."/>
            <person name="Cochrane G."/>
            <person name="Meng A."/>
            <person name="Brown T."/>
            <person name="Cohen L."/>
        </authorList>
    </citation>
    <scope>NUCLEOTIDE SEQUENCE</scope>
    <source>
        <strain evidence="8">CCMP281</strain>
    </source>
</reference>
<evidence type="ECO:0000256" key="2">
    <source>
        <dbReference type="ARBA" id="ARBA00006824"/>
    </source>
</evidence>
<evidence type="ECO:0000256" key="3">
    <source>
        <dbReference type="ARBA" id="ARBA00022692"/>
    </source>
</evidence>
<organism evidence="8">
    <name type="scientific">Haptolina ericina</name>
    <dbReference type="NCBI Taxonomy" id="156174"/>
    <lineage>
        <taxon>Eukaryota</taxon>
        <taxon>Haptista</taxon>
        <taxon>Haptophyta</taxon>
        <taxon>Prymnesiophyceae</taxon>
        <taxon>Prymnesiales</taxon>
        <taxon>Prymnesiaceae</taxon>
        <taxon>Haptolina</taxon>
    </lineage>
</organism>
<keyword evidence="5" id="KW-0472">Membrane</keyword>
<feature type="chain" id="PRO_5031135219" evidence="7">
    <location>
        <begin position="23"/>
        <end position="244"/>
    </location>
</feature>
<keyword evidence="4" id="KW-1133">Transmembrane helix</keyword>
<dbReference type="InterPro" id="IPR007248">
    <property type="entry name" value="Mpv17_PMP22"/>
</dbReference>
<dbReference type="GO" id="GO:0016020">
    <property type="term" value="C:membrane"/>
    <property type="evidence" value="ECO:0007669"/>
    <property type="project" value="UniProtKB-SubCell"/>
</dbReference>
<accession>A0A7S3EUH6</accession>
<dbReference type="PANTHER" id="PTHR11266">
    <property type="entry name" value="PEROXISOMAL MEMBRANE PROTEIN 2, PXMP2 MPV17"/>
    <property type="match status" value="1"/>
</dbReference>
<evidence type="ECO:0000256" key="7">
    <source>
        <dbReference type="SAM" id="SignalP"/>
    </source>
</evidence>
<evidence type="ECO:0000313" key="8">
    <source>
        <dbReference type="EMBL" id="CAE0105360.1"/>
    </source>
</evidence>
<evidence type="ECO:0000256" key="5">
    <source>
        <dbReference type="ARBA" id="ARBA00023136"/>
    </source>
</evidence>
<comment type="subcellular location">
    <subcellularLocation>
        <location evidence="1">Membrane</location>
        <topology evidence="1">Multi-pass membrane protein</topology>
    </subcellularLocation>
</comment>
<protein>
    <submittedName>
        <fullName evidence="8">Uncharacterized protein</fullName>
    </submittedName>
</protein>
<evidence type="ECO:0000256" key="6">
    <source>
        <dbReference type="RuleBase" id="RU363053"/>
    </source>
</evidence>